<comment type="caution">
    <text evidence="1">The sequence shown here is derived from an EMBL/GenBank/DDBJ whole genome shotgun (WGS) entry which is preliminary data.</text>
</comment>
<accession>A0ACA9RS81</accession>
<gene>
    <name evidence="1" type="ORF">RPERSI_LOCUS22168</name>
</gene>
<protein>
    <submittedName>
        <fullName evidence="1">3074_t:CDS:1</fullName>
    </submittedName>
</protein>
<proteinExistence type="predicted"/>
<evidence type="ECO:0000313" key="1">
    <source>
        <dbReference type="EMBL" id="CAG8806479.1"/>
    </source>
</evidence>
<feature type="non-terminal residue" evidence="1">
    <location>
        <position position="1"/>
    </location>
</feature>
<dbReference type="EMBL" id="CAJVQC010066504">
    <property type="protein sequence ID" value="CAG8806479.1"/>
    <property type="molecule type" value="Genomic_DNA"/>
</dbReference>
<feature type="non-terminal residue" evidence="1">
    <location>
        <position position="86"/>
    </location>
</feature>
<reference evidence="1" key="1">
    <citation type="submission" date="2021-06" db="EMBL/GenBank/DDBJ databases">
        <authorList>
            <person name="Kallberg Y."/>
            <person name="Tangrot J."/>
            <person name="Rosling A."/>
        </authorList>
    </citation>
    <scope>NUCLEOTIDE SEQUENCE</scope>
    <source>
        <strain evidence="1">MA461A</strain>
    </source>
</reference>
<evidence type="ECO:0000313" key="2">
    <source>
        <dbReference type="Proteomes" id="UP000789920"/>
    </source>
</evidence>
<dbReference type="Proteomes" id="UP000789920">
    <property type="component" value="Unassembled WGS sequence"/>
</dbReference>
<name>A0ACA9RS81_9GLOM</name>
<sequence length="86" mass="10494">NYKAIQEHDCHIQAFFILINQARLSSIYEKLQIDNVLQKWHYNLVRSEKDSREYSEKNYNKCKKYHHQPIDRNDSRCKIKKAILEI</sequence>
<keyword evidence="2" id="KW-1185">Reference proteome</keyword>
<organism evidence="1 2">
    <name type="scientific">Racocetra persica</name>
    <dbReference type="NCBI Taxonomy" id="160502"/>
    <lineage>
        <taxon>Eukaryota</taxon>
        <taxon>Fungi</taxon>
        <taxon>Fungi incertae sedis</taxon>
        <taxon>Mucoromycota</taxon>
        <taxon>Glomeromycotina</taxon>
        <taxon>Glomeromycetes</taxon>
        <taxon>Diversisporales</taxon>
        <taxon>Gigasporaceae</taxon>
        <taxon>Racocetra</taxon>
    </lineage>
</organism>